<proteinExistence type="predicted"/>
<organism evidence="5 6">
    <name type="scientific">Pseudodonghicola flavimaris</name>
    <dbReference type="NCBI Taxonomy" id="3050036"/>
    <lineage>
        <taxon>Bacteria</taxon>
        <taxon>Pseudomonadati</taxon>
        <taxon>Pseudomonadota</taxon>
        <taxon>Alphaproteobacteria</taxon>
        <taxon>Rhodobacterales</taxon>
        <taxon>Paracoccaceae</taxon>
        <taxon>Pseudodonghicola</taxon>
    </lineage>
</organism>
<dbReference type="EMBL" id="JASNJD010000002">
    <property type="protein sequence ID" value="MDK3016590.1"/>
    <property type="molecule type" value="Genomic_DNA"/>
</dbReference>
<dbReference type="SUPFAM" id="SSF50891">
    <property type="entry name" value="Cyclophilin-like"/>
    <property type="match status" value="1"/>
</dbReference>
<name>A0ABT7EW68_9RHOB</name>
<dbReference type="SMART" id="SM00797">
    <property type="entry name" value="AHS2"/>
    <property type="match status" value="1"/>
</dbReference>
<reference evidence="5 6" key="1">
    <citation type="submission" date="2023-05" db="EMBL/GenBank/DDBJ databases">
        <title>Pseudodonghicola sp. nov.</title>
        <authorList>
            <person name="Huang J."/>
        </authorList>
    </citation>
    <scope>NUCLEOTIDE SEQUENCE [LARGE SCALE GENOMIC DNA]</scope>
    <source>
        <strain evidence="5 6">IC7</strain>
    </source>
</reference>
<dbReference type="InterPro" id="IPR052708">
    <property type="entry name" value="PxpC"/>
</dbReference>
<protein>
    <submittedName>
        <fullName evidence="5">Biotin-dependent carboxyltransferase family protein</fullName>
    </submittedName>
</protein>
<dbReference type="InterPro" id="IPR029000">
    <property type="entry name" value="Cyclophilin-like_dom_sf"/>
</dbReference>
<accession>A0ABT7EW68</accession>
<dbReference type="Gene3D" id="2.40.100.10">
    <property type="entry name" value="Cyclophilin-like"/>
    <property type="match status" value="1"/>
</dbReference>
<evidence type="ECO:0000313" key="5">
    <source>
        <dbReference type="EMBL" id="MDK3016590.1"/>
    </source>
</evidence>
<keyword evidence="2" id="KW-0378">Hydrolase</keyword>
<keyword evidence="1" id="KW-0547">Nucleotide-binding</keyword>
<evidence type="ECO:0000256" key="1">
    <source>
        <dbReference type="ARBA" id="ARBA00022741"/>
    </source>
</evidence>
<dbReference type="Pfam" id="PF02626">
    <property type="entry name" value="CT_A_B"/>
    <property type="match status" value="1"/>
</dbReference>
<evidence type="ECO:0000313" key="6">
    <source>
        <dbReference type="Proteomes" id="UP001243757"/>
    </source>
</evidence>
<feature type="domain" description="Carboxyltransferase" evidence="4">
    <location>
        <begin position="25"/>
        <end position="302"/>
    </location>
</feature>
<dbReference type="InterPro" id="IPR003778">
    <property type="entry name" value="CT_A_B"/>
</dbReference>
<dbReference type="PANTHER" id="PTHR43309:SF5">
    <property type="entry name" value="5-OXOPROLINASE SUBUNIT C"/>
    <property type="match status" value="1"/>
</dbReference>
<gene>
    <name evidence="5" type="ORF">QO033_02820</name>
</gene>
<evidence type="ECO:0000256" key="2">
    <source>
        <dbReference type="ARBA" id="ARBA00022801"/>
    </source>
</evidence>
<evidence type="ECO:0000256" key="3">
    <source>
        <dbReference type="ARBA" id="ARBA00022840"/>
    </source>
</evidence>
<dbReference type="Proteomes" id="UP001243757">
    <property type="component" value="Unassembled WGS sequence"/>
</dbReference>
<comment type="caution">
    <text evidence="5">The sequence shown here is derived from an EMBL/GenBank/DDBJ whole genome shotgun (WGS) entry which is preliminary data.</text>
</comment>
<keyword evidence="3" id="KW-0067">ATP-binding</keyword>
<keyword evidence="6" id="KW-1185">Reference proteome</keyword>
<dbReference type="RefSeq" id="WP_284479412.1">
    <property type="nucleotide sequence ID" value="NZ_JASNJD010000002.1"/>
</dbReference>
<sequence length="342" mass="35317">MSHLHVLGAGPAVTVQDRGRPGFLDRGLSQGGAADPLALAEGAALLGQSPDCAALELAGMGGRFRADRDLRIALTGAPMPAEIDGKPLVWSASHLLRAGAVLAIGAARTGSYGYLHLGGGIATPQVLGSRAAHLAAGLGQGLQPGDRLPLGSDAGADAGMGTGMRLLVEDRFSGGDIRILPGMQTPLFPAEVRARFETTEFRRGARANRMGMALESAGPGFAAAGQRSILSEVITPGDIQMTGDGRPFVLLPECQPTGGYPRIGTVIPADMAKVAQTPAGARLRFAFVTRAEAMAAQARHAAHLAALPTQVEPLLRDPHMMHDLLSYQLIGGVISATEEDVP</sequence>
<dbReference type="PANTHER" id="PTHR43309">
    <property type="entry name" value="5-OXOPROLINASE SUBUNIT C"/>
    <property type="match status" value="1"/>
</dbReference>
<evidence type="ECO:0000259" key="4">
    <source>
        <dbReference type="SMART" id="SM00797"/>
    </source>
</evidence>